<evidence type="ECO:0000313" key="6">
    <source>
        <dbReference type="Proteomes" id="UP000252585"/>
    </source>
</evidence>
<dbReference type="GO" id="GO:0043565">
    <property type="term" value="F:sequence-specific DNA binding"/>
    <property type="evidence" value="ECO:0007669"/>
    <property type="project" value="InterPro"/>
</dbReference>
<dbReference type="SMART" id="SM00342">
    <property type="entry name" value="HTH_ARAC"/>
    <property type="match status" value="1"/>
</dbReference>
<sequence>MKKELDLTHIGIRLYESKHQAGDEVLEHYHGFYQLLYVLEGDGKIILNGKSDSFSLDHVAMITPNCSHAILSDNRLTILVLAFDDERIDPMYKKDLLDKQFKNTKLLELSPFDSSAVRHILRTMLYETSNEGPMKEAAIRIYLSELLLKLARSEDQTDSVDANSLRAERLKKFIDSHYFEFMRAEDLAQKLQMSTRHMNNIFKENYHLTPMQYLTHVRVELAKKLLTESDKDIASICFEVGFESVSTFYRSFKQATSISPHKFRTGQKQIKE</sequence>
<dbReference type="InterPro" id="IPR018062">
    <property type="entry name" value="HTH_AraC-typ_CS"/>
</dbReference>
<evidence type="ECO:0000256" key="3">
    <source>
        <dbReference type="ARBA" id="ARBA00023163"/>
    </source>
</evidence>
<evidence type="ECO:0000256" key="1">
    <source>
        <dbReference type="ARBA" id="ARBA00023015"/>
    </source>
</evidence>
<dbReference type="InterPro" id="IPR018060">
    <property type="entry name" value="HTH_AraC"/>
</dbReference>
<dbReference type="OrthoDB" id="9816335at2"/>
<dbReference type="SUPFAM" id="SSF46689">
    <property type="entry name" value="Homeodomain-like"/>
    <property type="match status" value="2"/>
</dbReference>
<reference evidence="5 6" key="1">
    <citation type="submission" date="2018-07" db="EMBL/GenBank/DDBJ databases">
        <title>Genomic Encyclopedia of Type Strains, Phase IV (KMG-IV): sequencing the most valuable type-strain genomes for metagenomic binning, comparative biology and taxonomic classification.</title>
        <authorList>
            <person name="Goeker M."/>
        </authorList>
    </citation>
    <scope>NUCLEOTIDE SEQUENCE [LARGE SCALE GENOMIC DNA]</scope>
    <source>
        <strain evidence="5 6">DSM 27696</strain>
    </source>
</reference>
<dbReference type="Proteomes" id="UP000252585">
    <property type="component" value="Unassembled WGS sequence"/>
</dbReference>
<keyword evidence="6" id="KW-1185">Reference proteome</keyword>
<keyword evidence="2 5" id="KW-0238">DNA-binding</keyword>
<dbReference type="Gene3D" id="2.60.120.10">
    <property type="entry name" value="Jelly Rolls"/>
    <property type="match status" value="1"/>
</dbReference>
<gene>
    <name evidence="5" type="ORF">DFR57_10394</name>
</gene>
<organism evidence="5 6">
    <name type="scientific">Saliterribacillus persicus</name>
    <dbReference type="NCBI Taxonomy" id="930114"/>
    <lineage>
        <taxon>Bacteria</taxon>
        <taxon>Bacillati</taxon>
        <taxon>Bacillota</taxon>
        <taxon>Bacilli</taxon>
        <taxon>Bacillales</taxon>
        <taxon>Bacillaceae</taxon>
        <taxon>Saliterribacillus</taxon>
    </lineage>
</organism>
<dbReference type="PANTHER" id="PTHR43280">
    <property type="entry name" value="ARAC-FAMILY TRANSCRIPTIONAL REGULATOR"/>
    <property type="match status" value="1"/>
</dbReference>
<feature type="domain" description="HTH araC/xylS-type" evidence="4">
    <location>
        <begin position="168"/>
        <end position="266"/>
    </location>
</feature>
<comment type="caution">
    <text evidence="5">The sequence shown here is derived from an EMBL/GenBank/DDBJ whole genome shotgun (WGS) entry which is preliminary data.</text>
</comment>
<dbReference type="GO" id="GO:0003700">
    <property type="term" value="F:DNA-binding transcription factor activity"/>
    <property type="evidence" value="ECO:0007669"/>
    <property type="project" value="InterPro"/>
</dbReference>
<dbReference type="PROSITE" id="PS00041">
    <property type="entry name" value="HTH_ARAC_FAMILY_1"/>
    <property type="match status" value="1"/>
</dbReference>
<evidence type="ECO:0000256" key="2">
    <source>
        <dbReference type="ARBA" id="ARBA00023125"/>
    </source>
</evidence>
<dbReference type="PANTHER" id="PTHR43280:SF28">
    <property type="entry name" value="HTH-TYPE TRANSCRIPTIONAL ACTIVATOR RHAS"/>
    <property type="match status" value="1"/>
</dbReference>
<dbReference type="Pfam" id="PF02311">
    <property type="entry name" value="AraC_binding"/>
    <property type="match status" value="1"/>
</dbReference>
<dbReference type="RefSeq" id="WP_114351914.1">
    <property type="nucleotide sequence ID" value="NZ_QPJJ01000003.1"/>
</dbReference>
<dbReference type="InterPro" id="IPR003313">
    <property type="entry name" value="AraC-bd"/>
</dbReference>
<dbReference type="PROSITE" id="PS01124">
    <property type="entry name" value="HTH_ARAC_FAMILY_2"/>
    <property type="match status" value="1"/>
</dbReference>
<keyword evidence="3" id="KW-0804">Transcription</keyword>
<dbReference type="InterPro" id="IPR037923">
    <property type="entry name" value="HTH-like"/>
</dbReference>
<keyword evidence="1" id="KW-0805">Transcription regulation</keyword>
<proteinExistence type="predicted"/>
<protein>
    <submittedName>
        <fullName evidence="5">AraC-like DNA-binding protein</fullName>
    </submittedName>
</protein>
<dbReference type="SUPFAM" id="SSF51215">
    <property type="entry name" value="Regulatory protein AraC"/>
    <property type="match status" value="1"/>
</dbReference>
<dbReference type="EMBL" id="QPJJ01000003">
    <property type="protein sequence ID" value="RCW74798.1"/>
    <property type="molecule type" value="Genomic_DNA"/>
</dbReference>
<dbReference type="Gene3D" id="1.10.10.60">
    <property type="entry name" value="Homeodomain-like"/>
    <property type="match status" value="2"/>
</dbReference>
<dbReference type="InterPro" id="IPR014710">
    <property type="entry name" value="RmlC-like_jellyroll"/>
</dbReference>
<dbReference type="InterPro" id="IPR009057">
    <property type="entry name" value="Homeodomain-like_sf"/>
</dbReference>
<accession>A0A368Y635</accession>
<dbReference type="AlphaFoldDB" id="A0A368Y635"/>
<name>A0A368Y635_9BACI</name>
<evidence type="ECO:0000259" key="4">
    <source>
        <dbReference type="PROSITE" id="PS01124"/>
    </source>
</evidence>
<dbReference type="Pfam" id="PF12833">
    <property type="entry name" value="HTH_18"/>
    <property type="match status" value="1"/>
</dbReference>
<evidence type="ECO:0000313" key="5">
    <source>
        <dbReference type="EMBL" id="RCW74798.1"/>
    </source>
</evidence>